<protein>
    <submittedName>
        <fullName evidence="3">Aste57867_23153 protein</fullName>
    </submittedName>
</protein>
<sequence length="331" mass="35717">MGNCIEGGVPPPPPARRPTAPRRSLAAPSSLDTPDSPLSRRSSLTFDAIRPMLAQCDNPMKLQLVLVMVGEKSERCVIPRSEVRRLCKKDKTFKQKINDVVRSLRTLNATLLDALPHAGSTEWTIANGEFDILKAGAQDCAIRDFNATLAGLKDFIASTWETAPGPDATVPVVATNSLFGETAAKLHILPPSPVASTVSALLTGPAILAPAKRRLLFQELNVMSHSEAKDEVDESTTPTPPTNDTNDEHKRSSSWGWKPQEGMTDVAPSPSVDAREHRRSVSWGLPSWRPLFLRRDEYSSPRANDGAVCAADSTTPPPFEGDAAVSVLVTA</sequence>
<evidence type="ECO:0000313" key="4">
    <source>
        <dbReference type="Proteomes" id="UP000332933"/>
    </source>
</evidence>
<evidence type="ECO:0000313" key="3">
    <source>
        <dbReference type="EMBL" id="VFT99801.1"/>
    </source>
</evidence>
<feature type="region of interest" description="Disordered" evidence="1">
    <location>
        <begin position="226"/>
        <end position="280"/>
    </location>
</feature>
<feature type="region of interest" description="Disordered" evidence="1">
    <location>
        <begin position="1"/>
        <end position="40"/>
    </location>
</feature>
<evidence type="ECO:0000313" key="2">
    <source>
        <dbReference type="EMBL" id="KAF0684909.1"/>
    </source>
</evidence>
<dbReference type="OrthoDB" id="79580at2759"/>
<dbReference type="EMBL" id="VJMH01007229">
    <property type="protein sequence ID" value="KAF0684909.1"/>
    <property type="molecule type" value="Genomic_DNA"/>
</dbReference>
<keyword evidence="4" id="KW-1185">Reference proteome</keyword>
<reference evidence="3 4" key="1">
    <citation type="submission" date="2019-03" db="EMBL/GenBank/DDBJ databases">
        <authorList>
            <person name="Gaulin E."/>
            <person name="Dumas B."/>
        </authorList>
    </citation>
    <scope>NUCLEOTIDE SEQUENCE [LARGE SCALE GENOMIC DNA]</scope>
    <source>
        <strain evidence="3">CBS 568.67</strain>
    </source>
</reference>
<gene>
    <name evidence="3" type="primary">Aste57867_23153</name>
    <name evidence="2" type="ORF">As57867_023082</name>
    <name evidence="3" type="ORF">ASTE57867_23153</name>
</gene>
<evidence type="ECO:0000256" key="1">
    <source>
        <dbReference type="SAM" id="MobiDB-lite"/>
    </source>
</evidence>
<proteinExistence type="predicted"/>
<reference evidence="2" key="2">
    <citation type="submission" date="2019-06" db="EMBL/GenBank/DDBJ databases">
        <title>Genomics analysis of Aphanomyces spp. identifies a new class of oomycete effector associated with host adaptation.</title>
        <authorList>
            <person name="Gaulin E."/>
        </authorList>
    </citation>
    <scope>NUCLEOTIDE SEQUENCE</scope>
    <source>
        <strain evidence="2">CBS 578.67</strain>
    </source>
</reference>
<accession>A0A485LM43</accession>
<dbReference type="EMBL" id="CAADRA010007255">
    <property type="protein sequence ID" value="VFT99801.1"/>
    <property type="molecule type" value="Genomic_DNA"/>
</dbReference>
<dbReference type="AlphaFoldDB" id="A0A485LM43"/>
<name>A0A485LM43_9STRA</name>
<organism evidence="3 4">
    <name type="scientific">Aphanomyces stellatus</name>
    <dbReference type="NCBI Taxonomy" id="120398"/>
    <lineage>
        <taxon>Eukaryota</taxon>
        <taxon>Sar</taxon>
        <taxon>Stramenopiles</taxon>
        <taxon>Oomycota</taxon>
        <taxon>Saprolegniomycetes</taxon>
        <taxon>Saprolegniales</taxon>
        <taxon>Verrucalvaceae</taxon>
        <taxon>Aphanomyces</taxon>
    </lineage>
</organism>
<feature type="compositionally biased region" description="Low complexity" evidence="1">
    <location>
        <begin position="17"/>
        <end position="39"/>
    </location>
</feature>
<dbReference type="Proteomes" id="UP000332933">
    <property type="component" value="Unassembled WGS sequence"/>
</dbReference>